<evidence type="ECO:0000259" key="4">
    <source>
        <dbReference type="Pfam" id="PF01814"/>
    </source>
</evidence>
<comment type="similarity">
    <text evidence="1">Belongs to the hemerythrin family.</text>
</comment>
<dbReference type="InterPro" id="IPR012312">
    <property type="entry name" value="Hemerythrin-like"/>
</dbReference>
<sequence>MCGGLMFNTKWTPDLETGIDDVDQCHRYIVRMINDAYDGFVVGINPESYILDEILVCMSQCFDYELMLMMETCYPNFLAHRDEHELFRQRMIDVHSRRNKEGNLTIDLLVILDHWVNRHIRECDAKLGAYVGELSAPEGMCRTA</sequence>
<evidence type="ECO:0000313" key="5">
    <source>
        <dbReference type="EMBL" id="TGU75062.1"/>
    </source>
</evidence>
<dbReference type="SUPFAM" id="SSF47188">
    <property type="entry name" value="Hemerythrin-like"/>
    <property type="match status" value="1"/>
</dbReference>
<dbReference type="InterPro" id="IPR050669">
    <property type="entry name" value="Hemerythrin"/>
</dbReference>
<gene>
    <name evidence="5" type="ORF">E4633_06290</name>
</gene>
<dbReference type="AlphaFoldDB" id="A0A4V3P0C7"/>
<dbReference type="Proteomes" id="UP000306416">
    <property type="component" value="Unassembled WGS sequence"/>
</dbReference>
<keyword evidence="3" id="KW-0408">Iron</keyword>
<evidence type="ECO:0000256" key="1">
    <source>
        <dbReference type="ARBA" id="ARBA00010587"/>
    </source>
</evidence>
<protein>
    <recommendedName>
        <fullName evidence="4">Hemerythrin-like domain-containing protein</fullName>
    </recommendedName>
</protein>
<accession>A0A4V3P0C7</accession>
<dbReference type="Pfam" id="PF01814">
    <property type="entry name" value="Hemerythrin"/>
    <property type="match status" value="1"/>
</dbReference>
<organism evidence="5 6">
    <name type="scientific">Geomonas terrae</name>
    <dbReference type="NCBI Taxonomy" id="2562681"/>
    <lineage>
        <taxon>Bacteria</taxon>
        <taxon>Pseudomonadati</taxon>
        <taxon>Thermodesulfobacteriota</taxon>
        <taxon>Desulfuromonadia</taxon>
        <taxon>Geobacterales</taxon>
        <taxon>Geobacteraceae</taxon>
        <taxon>Geomonas</taxon>
    </lineage>
</organism>
<evidence type="ECO:0000256" key="3">
    <source>
        <dbReference type="ARBA" id="ARBA00023004"/>
    </source>
</evidence>
<name>A0A4V3P0C7_9BACT</name>
<keyword evidence="6" id="KW-1185">Reference proteome</keyword>
<comment type="caution">
    <text evidence="5">The sequence shown here is derived from an EMBL/GenBank/DDBJ whole genome shotgun (WGS) entry which is preliminary data.</text>
</comment>
<feature type="domain" description="Hemerythrin-like" evidence="4">
    <location>
        <begin position="17"/>
        <end position="128"/>
    </location>
</feature>
<dbReference type="InterPro" id="IPR035938">
    <property type="entry name" value="Hemerythrin-like_sf"/>
</dbReference>
<dbReference type="CDD" id="cd12107">
    <property type="entry name" value="Hemerythrin"/>
    <property type="match status" value="1"/>
</dbReference>
<dbReference type="Gene3D" id="1.20.120.50">
    <property type="entry name" value="Hemerythrin-like"/>
    <property type="match status" value="1"/>
</dbReference>
<dbReference type="InterPro" id="IPR012827">
    <property type="entry name" value="Hemerythrin_metal-bd"/>
</dbReference>
<reference evidence="5 6" key="1">
    <citation type="submission" date="2019-04" db="EMBL/GenBank/DDBJ databases">
        <title>Geobacter oryzae sp. nov., ferric-reducing bacteria isolated from paddy soil.</title>
        <authorList>
            <person name="Xu Z."/>
            <person name="Masuda Y."/>
            <person name="Itoh H."/>
            <person name="Senoo K."/>
        </authorList>
    </citation>
    <scope>NUCLEOTIDE SEQUENCE [LARGE SCALE GENOMIC DNA]</scope>
    <source>
        <strain evidence="5 6">Red111</strain>
    </source>
</reference>
<keyword evidence="2" id="KW-0479">Metal-binding</keyword>
<evidence type="ECO:0000313" key="6">
    <source>
        <dbReference type="Proteomes" id="UP000306416"/>
    </source>
</evidence>
<dbReference type="EMBL" id="SRSC01000001">
    <property type="protein sequence ID" value="TGU75062.1"/>
    <property type="molecule type" value="Genomic_DNA"/>
</dbReference>
<proteinExistence type="inferred from homology"/>
<dbReference type="PANTHER" id="PTHR37164:SF1">
    <property type="entry name" value="BACTERIOHEMERYTHRIN"/>
    <property type="match status" value="1"/>
</dbReference>
<dbReference type="PANTHER" id="PTHR37164">
    <property type="entry name" value="BACTERIOHEMERYTHRIN"/>
    <property type="match status" value="1"/>
</dbReference>
<evidence type="ECO:0000256" key="2">
    <source>
        <dbReference type="ARBA" id="ARBA00022723"/>
    </source>
</evidence>
<dbReference type="GO" id="GO:0046872">
    <property type="term" value="F:metal ion binding"/>
    <property type="evidence" value="ECO:0007669"/>
    <property type="project" value="UniProtKB-KW"/>
</dbReference>
<dbReference type="NCBIfam" id="TIGR02481">
    <property type="entry name" value="hemeryth_dom"/>
    <property type="match status" value="1"/>
</dbReference>